<dbReference type="EMBL" id="LAZR01048504">
    <property type="protein sequence ID" value="KKK91772.1"/>
    <property type="molecule type" value="Genomic_DNA"/>
</dbReference>
<evidence type="ECO:0000313" key="1">
    <source>
        <dbReference type="EMBL" id="KKK91772.1"/>
    </source>
</evidence>
<proteinExistence type="predicted"/>
<sequence>MNVKDGPELLRCTFANGVAPGSDRQSFPDGYLGQAHPRQTGADEVATLGYKTNHPKEGDAVYRLSFALAHTGGDVSLTFAASGLEDLANESWGLDNVRIEALTGPQPLTPEELKRHWQALFGDDPVKAFKASWALVTAGDQAAELAVERFRPAKLDAAEVHRLIRMLDADRWSDRQKAHQRLLAAGNSVLPAIRQAQKAKVSAEVQARLQGLTEQFEKRTLPVEERVRWGRIIRMLEVTATDKAVEALALLWRHGRGDEVRHLAGAAADRVARPRIDTLLARARAHRRKLQFDEAKAACRDFVRQNVLPHLQGQERHTREQAAERILDFLGVGD</sequence>
<accession>A0A0F8ZD93</accession>
<dbReference type="AlphaFoldDB" id="A0A0F8ZD93"/>
<gene>
    <name evidence="1" type="ORF">LCGC14_2709590</name>
</gene>
<comment type="caution">
    <text evidence="1">The sequence shown here is derived from an EMBL/GenBank/DDBJ whole genome shotgun (WGS) entry which is preliminary data.</text>
</comment>
<protein>
    <recommendedName>
        <fullName evidence="2">HEAT repeat domain-containing protein</fullName>
    </recommendedName>
</protein>
<name>A0A0F8ZD93_9ZZZZ</name>
<evidence type="ECO:0008006" key="2">
    <source>
        <dbReference type="Google" id="ProtNLM"/>
    </source>
</evidence>
<feature type="non-terminal residue" evidence="1">
    <location>
        <position position="334"/>
    </location>
</feature>
<reference evidence="1" key="1">
    <citation type="journal article" date="2015" name="Nature">
        <title>Complex archaea that bridge the gap between prokaryotes and eukaryotes.</title>
        <authorList>
            <person name="Spang A."/>
            <person name="Saw J.H."/>
            <person name="Jorgensen S.L."/>
            <person name="Zaremba-Niedzwiedzka K."/>
            <person name="Martijn J."/>
            <person name="Lind A.E."/>
            <person name="van Eijk R."/>
            <person name="Schleper C."/>
            <person name="Guy L."/>
            <person name="Ettema T.J."/>
        </authorList>
    </citation>
    <scope>NUCLEOTIDE SEQUENCE</scope>
</reference>
<organism evidence="1">
    <name type="scientific">marine sediment metagenome</name>
    <dbReference type="NCBI Taxonomy" id="412755"/>
    <lineage>
        <taxon>unclassified sequences</taxon>
        <taxon>metagenomes</taxon>
        <taxon>ecological metagenomes</taxon>
    </lineage>
</organism>